<evidence type="ECO:0000256" key="4">
    <source>
        <dbReference type="ARBA" id="ARBA00022679"/>
    </source>
</evidence>
<organism evidence="6 7">
    <name type="scientific">Pseudomonas parafulva</name>
    <dbReference type="NCBI Taxonomy" id="157782"/>
    <lineage>
        <taxon>Bacteria</taxon>
        <taxon>Pseudomonadati</taxon>
        <taxon>Pseudomonadota</taxon>
        <taxon>Gammaproteobacteria</taxon>
        <taxon>Pseudomonadales</taxon>
        <taxon>Pseudomonadaceae</taxon>
        <taxon>Pseudomonas</taxon>
    </lineage>
</organism>
<dbReference type="SUPFAM" id="SSF48452">
    <property type="entry name" value="TPR-like"/>
    <property type="match status" value="1"/>
</dbReference>
<evidence type="ECO:0000256" key="2">
    <source>
        <dbReference type="ARBA" id="ARBA00022519"/>
    </source>
</evidence>
<keyword evidence="3" id="KW-0328">Glycosyltransferase</keyword>
<keyword evidence="2" id="KW-0472">Membrane</keyword>
<evidence type="ECO:0000256" key="1">
    <source>
        <dbReference type="ARBA" id="ARBA00006739"/>
    </source>
</evidence>
<dbReference type="PANTHER" id="PTHR43179:SF12">
    <property type="entry name" value="GALACTOFURANOSYLTRANSFERASE GLFT2"/>
    <property type="match status" value="1"/>
</dbReference>
<evidence type="ECO:0000313" key="7">
    <source>
        <dbReference type="Proteomes" id="UP000191010"/>
    </source>
</evidence>
<reference evidence="6 7" key="1">
    <citation type="submission" date="2017-02" db="EMBL/GenBank/DDBJ databases">
        <authorList>
            <person name="Guo L."/>
        </authorList>
    </citation>
    <scope>NUCLEOTIDE SEQUENCE [LARGE SCALE GENOMIC DNA]</scope>
    <source>
        <strain evidence="6 7">PRS09-11288</strain>
    </source>
</reference>
<dbReference type="EMBL" id="CP019952">
    <property type="protein sequence ID" value="AQW67801.1"/>
    <property type="molecule type" value="Genomic_DNA"/>
</dbReference>
<feature type="domain" description="Glycosyltransferase 2-like" evidence="5">
    <location>
        <begin position="260"/>
        <end position="435"/>
    </location>
</feature>
<keyword evidence="4 6" id="KW-0808">Transferase</keyword>
<dbReference type="Gene3D" id="1.25.40.10">
    <property type="entry name" value="Tetratricopeptide repeat domain"/>
    <property type="match status" value="1"/>
</dbReference>
<name>A0ABN4XTT4_9PSED</name>
<dbReference type="RefSeq" id="WP_078478165.1">
    <property type="nucleotide sequence ID" value="NZ_CP019952.1"/>
</dbReference>
<dbReference type="GO" id="GO:0016740">
    <property type="term" value="F:transferase activity"/>
    <property type="evidence" value="ECO:0007669"/>
    <property type="project" value="UniProtKB-KW"/>
</dbReference>
<accession>A0ABN4XTT4</accession>
<proteinExistence type="inferred from homology"/>
<evidence type="ECO:0000313" key="6">
    <source>
        <dbReference type="EMBL" id="AQW67801.1"/>
    </source>
</evidence>
<dbReference type="Pfam" id="PF00535">
    <property type="entry name" value="Glycos_transf_2"/>
    <property type="match status" value="1"/>
</dbReference>
<evidence type="ECO:0000256" key="3">
    <source>
        <dbReference type="ARBA" id="ARBA00022676"/>
    </source>
</evidence>
<keyword evidence="2" id="KW-0997">Cell inner membrane</keyword>
<keyword evidence="7" id="KW-1185">Reference proteome</keyword>
<keyword evidence="2" id="KW-1003">Cell membrane</keyword>
<dbReference type="InterPro" id="IPR011990">
    <property type="entry name" value="TPR-like_helical_dom_sf"/>
</dbReference>
<evidence type="ECO:0000259" key="5">
    <source>
        <dbReference type="Pfam" id="PF00535"/>
    </source>
</evidence>
<dbReference type="InterPro" id="IPR001173">
    <property type="entry name" value="Glyco_trans_2-like"/>
</dbReference>
<dbReference type="InterPro" id="IPR029044">
    <property type="entry name" value="Nucleotide-diphossugar_trans"/>
</dbReference>
<comment type="similarity">
    <text evidence="1">Belongs to the glycosyltransferase 2 family.</text>
</comment>
<dbReference type="SUPFAM" id="SSF53448">
    <property type="entry name" value="Nucleotide-diphospho-sugar transferases"/>
    <property type="match status" value="1"/>
</dbReference>
<dbReference type="PANTHER" id="PTHR43179">
    <property type="entry name" value="RHAMNOSYLTRANSFERASE WBBL"/>
    <property type="match status" value="1"/>
</dbReference>
<protein>
    <submittedName>
        <fullName evidence="6">Glycosyl transferase</fullName>
    </submittedName>
</protein>
<gene>
    <name evidence="6" type="ORF">B2J77_05945</name>
</gene>
<dbReference type="Gene3D" id="3.90.550.10">
    <property type="entry name" value="Spore Coat Polysaccharide Biosynthesis Protein SpsA, Chain A"/>
    <property type="match status" value="1"/>
</dbReference>
<dbReference type="Proteomes" id="UP000191010">
    <property type="component" value="Chromosome"/>
</dbReference>
<sequence length="817" mass="90490">MDIFHRHRQAEEHASAASALEQALKVPEYRPEALIWKGIEALPKHPKLAFIFFSNAVKALPKRTDLHALLGRCLLDLAQPQLATRYLAAAWQKHPHDAGLRQVLWLSRSQSDTPKQLERLILAQLPEITSPQELNLVLRLLAAKTQHAGAVGVVRLDRDAQEIQGWAIDLKNLAEPCTVQFEFNGHVVNASAGRPDPLLKAAGISSSHGGIRAKLPKACAAVAVGFSTGGLLQGSPLHTLPVWVPPCPLAGQTKSGPVDVLIPVYNGLDETLACINSAIESRRHNRTPHRLVVIEDATPLPALRKALKVLAGKSKITLVQNPSNLGFIRSMNRAMAMSLGKDVIWLNADTRVHGDWIDRLRQVAYSDPQVASVTPFTNNGELMSFPKSRVSQPMPSPDQHAELDNLAKLNPSDPVEIETGCGFCLYIKRDAIDQVGYLDEVELSRGYGEETDWCLRARSLGWKHMGAPNVFVAHQGGVSFGEEKNLRVAYNNAILRKRYPDAESRYETFCRRDPIKPARQTLQRARLTHWLDQHRGEPSYPRSELHIHDGSRPETPFSLTWHHEGLRNWVTLHAEVLPLEISLDYAPEELPHLIEDLRALPLRGLVFERLANAPLFIWDLPSQLSLSYRIVCRDDALLSKEACNDRMEFAASAERIELPSAESVDRHTAVLHGANLALIEAPLLPATHEVTSTGTWLIGDDLSDSQVARQWLEIAQRATREKLPVQFLIEAKQPWSKQLLATGAVYALPDLTMLSMAENVAMSGCGAILSLHACPVSGWRAVELASDLDLPLHAPYAVRENATGEFPFHSFSITEPA</sequence>